<comment type="caution">
    <text evidence="1">The sequence shown here is derived from an EMBL/GenBank/DDBJ whole genome shotgun (WGS) entry which is preliminary data.</text>
</comment>
<gene>
    <name evidence="1" type="ORF">FC50_GL002358</name>
</gene>
<name>A0A0R1U5W7_9LACO</name>
<evidence type="ECO:0000313" key="1">
    <source>
        <dbReference type="EMBL" id="KRL88599.1"/>
    </source>
</evidence>
<keyword evidence="2" id="KW-1185">Reference proteome</keyword>
<dbReference type="PATRIC" id="fig|1423783.4.peg.2421"/>
<reference evidence="1 2" key="1">
    <citation type="journal article" date="2015" name="Genome Announc.">
        <title>Expanding the biotechnology potential of lactobacilli through comparative genomics of 213 strains and associated genera.</title>
        <authorList>
            <person name="Sun Z."/>
            <person name="Harris H.M."/>
            <person name="McCann A."/>
            <person name="Guo C."/>
            <person name="Argimon S."/>
            <person name="Zhang W."/>
            <person name="Yang X."/>
            <person name="Jeffery I.B."/>
            <person name="Cooney J.C."/>
            <person name="Kagawa T.F."/>
            <person name="Liu W."/>
            <person name="Song Y."/>
            <person name="Salvetti E."/>
            <person name="Wrobel A."/>
            <person name="Rasinkangas P."/>
            <person name="Parkhill J."/>
            <person name="Rea M.C."/>
            <person name="O'Sullivan O."/>
            <person name="Ritari J."/>
            <person name="Douillard F.P."/>
            <person name="Paul Ross R."/>
            <person name="Yang R."/>
            <person name="Briner A.E."/>
            <person name="Felis G.E."/>
            <person name="de Vos W.M."/>
            <person name="Barrangou R."/>
            <person name="Klaenhammer T.R."/>
            <person name="Caufield P.W."/>
            <person name="Cui Y."/>
            <person name="Zhang H."/>
            <person name="O'Toole P.W."/>
        </authorList>
    </citation>
    <scope>NUCLEOTIDE SEQUENCE [LARGE SCALE GENOMIC DNA]</scope>
    <source>
        <strain evidence="1 2">DSM 15945</strain>
    </source>
</reference>
<proteinExistence type="predicted"/>
<sequence>MNWNDAQALQFALTIFDKKAKSAHDLVWKSKLGIATFETYYVYQGVPVIKREIGIEMVNDLKSNLAVKDNLFGLIRHQVLSNFHFGDDNLISNSFFDDVPELLLGKLSALVSNLDLESTQIAKPDTDTVWNYRSLDGGISLPFISTDVLGEVTPVSLVSKNLPDTE</sequence>
<evidence type="ECO:0000313" key="2">
    <source>
        <dbReference type="Proteomes" id="UP000051922"/>
    </source>
</evidence>
<dbReference type="Proteomes" id="UP000051922">
    <property type="component" value="Unassembled WGS sequence"/>
</dbReference>
<dbReference type="AlphaFoldDB" id="A0A0R1U5W7"/>
<dbReference type="EMBL" id="AZFJ01000003">
    <property type="protein sequence ID" value="KRL88599.1"/>
    <property type="molecule type" value="Genomic_DNA"/>
</dbReference>
<accession>A0A0R1U5W7</accession>
<organism evidence="1 2">
    <name type="scientific">Lacticaseibacillus pantheris DSM 15945 = JCM 12539 = NBRC 106106</name>
    <dbReference type="NCBI Taxonomy" id="1423783"/>
    <lineage>
        <taxon>Bacteria</taxon>
        <taxon>Bacillati</taxon>
        <taxon>Bacillota</taxon>
        <taxon>Bacilli</taxon>
        <taxon>Lactobacillales</taxon>
        <taxon>Lactobacillaceae</taxon>
        <taxon>Lacticaseibacillus</taxon>
    </lineage>
</organism>
<dbReference type="RefSeq" id="WP_056956078.1">
    <property type="nucleotide sequence ID" value="NZ_AZFJ01000003.1"/>
</dbReference>
<protein>
    <submittedName>
        <fullName evidence="1">Uncharacterized protein</fullName>
    </submittedName>
</protein>